<dbReference type="AlphaFoldDB" id="A0A292PK27"/>
<dbReference type="Proteomes" id="UP001412239">
    <property type="component" value="Unassembled WGS sequence"/>
</dbReference>
<evidence type="ECO:0000313" key="1">
    <source>
        <dbReference type="EMBL" id="CUS08012.1"/>
    </source>
</evidence>
<keyword evidence="2" id="KW-1185">Reference proteome</keyword>
<accession>A0A292PK27</accession>
<evidence type="ECO:0000313" key="2">
    <source>
        <dbReference type="Proteomes" id="UP001412239"/>
    </source>
</evidence>
<reference evidence="1" key="1">
    <citation type="submission" date="2015-10" db="EMBL/GenBank/DDBJ databases">
        <authorList>
            <person name="Regsiter A."/>
            <person name="william w."/>
        </authorList>
    </citation>
    <scope>NUCLEOTIDE SEQUENCE</scope>
    <source>
        <strain evidence="1">Montdore</strain>
    </source>
</reference>
<dbReference type="EMBL" id="LN891153">
    <property type="protein sequence ID" value="CUS08012.1"/>
    <property type="molecule type" value="Genomic_DNA"/>
</dbReference>
<protein>
    <submittedName>
        <fullName evidence="1">Uncharacterized protein</fullName>
    </submittedName>
</protein>
<name>A0A292PK27_9PEZI</name>
<gene>
    <name evidence="1" type="ORF">GSTUAT00007882001</name>
</gene>
<sequence length="101" mass="11026">MSCITQTFQKRGAQVDWRSASGDQQTGARMEQGFRELKSEIKLKVRQLCFLLGGANGGFLTKAYLGEYDVSARMGPETAPSTKVLVEPAVVESALVVKQTK</sequence>
<organism evidence="1 2">
    <name type="scientific">Tuber aestivum</name>
    <name type="common">summer truffle</name>
    <dbReference type="NCBI Taxonomy" id="59557"/>
    <lineage>
        <taxon>Eukaryota</taxon>
        <taxon>Fungi</taxon>
        <taxon>Dikarya</taxon>
        <taxon>Ascomycota</taxon>
        <taxon>Pezizomycotina</taxon>
        <taxon>Pezizomycetes</taxon>
        <taxon>Pezizales</taxon>
        <taxon>Tuberaceae</taxon>
        <taxon>Tuber</taxon>
    </lineage>
</organism>
<proteinExistence type="predicted"/>